<feature type="transmembrane region" description="Helical" evidence="6">
    <location>
        <begin position="82"/>
        <end position="102"/>
    </location>
</feature>
<comment type="subcellular location">
    <subcellularLocation>
        <location evidence="1">Cell membrane</location>
        <topology evidence="1">Multi-pass membrane protein</topology>
    </subcellularLocation>
</comment>
<dbReference type="InterPro" id="IPR039421">
    <property type="entry name" value="Type_1_exporter"/>
</dbReference>
<dbReference type="KEGG" id="mgal:NCTC10186_00539"/>
<sequence length="265" mass="31101">MTKTLKKKNSLDKTSFKRLFKFVWKENKVKYSIIFFLIILYNFVFAYSNYFFGTILINKYLVPFLTQIAVNSPNPSFDWKGFTLAISLIGLFYGLAIFSNYLSGQIITRITHQTIKKMRDNLYEHMQSLPIGYFDARQNGDVISRFTNDIDTLRELLSQSIPQIMNAIFSILFSLTFMIILSWFLTIIMLPLVFIIFGLSGYFIKSSGKYFNYRQASLGKLNGYINEMIDGIKVVKVFNPEFPSWKLFFIPFTLLLIYIVYKYNF</sequence>
<dbReference type="Proteomes" id="UP000289862">
    <property type="component" value="Plasmid 2"/>
</dbReference>
<dbReference type="Pfam" id="PF00664">
    <property type="entry name" value="ABC_membrane"/>
    <property type="match status" value="1"/>
</dbReference>
<comment type="similarity">
    <text evidence="2">Belongs to the ABC transporter superfamily.</text>
</comment>
<accession>A0A449AZW0</accession>
<evidence type="ECO:0000313" key="8">
    <source>
        <dbReference type="EMBL" id="VEU73050.1"/>
    </source>
</evidence>
<dbReference type="CDD" id="cd18547">
    <property type="entry name" value="ABC_6TM_Tm288_like"/>
    <property type="match status" value="1"/>
</dbReference>
<dbReference type="EC" id="3.6.3.44" evidence="8"/>
<dbReference type="PANTHER" id="PTHR43394">
    <property type="entry name" value="ATP-DEPENDENT PERMEASE MDL1, MITOCHONDRIAL"/>
    <property type="match status" value="1"/>
</dbReference>
<dbReference type="InterPro" id="IPR011527">
    <property type="entry name" value="ABC1_TM_dom"/>
</dbReference>
<keyword evidence="8" id="KW-0614">Plasmid</keyword>
<evidence type="ECO:0000256" key="1">
    <source>
        <dbReference type="ARBA" id="ARBA00004651"/>
    </source>
</evidence>
<dbReference type="AlphaFoldDB" id="A0A449AZW0"/>
<keyword evidence="3 6" id="KW-0812">Transmembrane</keyword>
<dbReference type="GO" id="GO:0005524">
    <property type="term" value="F:ATP binding"/>
    <property type="evidence" value="ECO:0007669"/>
    <property type="project" value="InterPro"/>
</dbReference>
<feature type="transmembrane region" description="Helical" evidence="6">
    <location>
        <begin position="171"/>
        <end position="204"/>
    </location>
</feature>
<keyword evidence="8" id="KW-0378">Hydrolase</keyword>
<evidence type="ECO:0000256" key="5">
    <source>
        <dbReference type="ARBA" id="ARBA00023136"/>
    </source>
</evidence>
<reference evidence="8 9" key="1">
    <citation type="submission" date="2019-01" db="EMBL/GenBank/DDBJ databases">
        <authorList>
            <consortium name="Pathogen Informatics"/>
        </authorList>
    </citation>
    <scope>NUCLEOTIDE SEQUENCE [LARGE SCALE GENOMIC DNA]</scope>
    <source>
        <strain evidence="8 9">NCTC10186</strain>
        <plasmid evidence="9">2</plasmid>
    </source>
</reference>
<keyword evidence="9" id="KW-1185">Reference proteome</keyword>
<keyword evidence="4 6" id="KW-1133">Transmembrane helix</keyword>
<feature type="transmembrane region" description="Helical" evidence="6">
    <location>
        <begin position="31"/>
        <end position="52"/>
    </location>
</feature>
<name>A0A449AZW0_9BACT</name>
<dbReference type="GO" id="GO:0015421">
    <property type="term" value="F:ABC-type oligopeptide transporter activity"/>
    <property type="evidence" value="ECO:0007669"/>
    <property type="project" value="TreeGrafter"/>
</dbReference>
<dbReference type="InterPro" id="IPR036640">
    <property type="entry name" value="ABC1_TM_sf"/>
</dbReference>
<protein>
    <submittedName>
        <fullName evidence="8">ABC-type multidrug/protein/lipid transport system ATPase component</fullName>
        <ecNumber evidence="8">3.6.3.44</ecNumber>
    </submittedName>
</protein>
<dbReference type="PANTHER" id="PTHR43394:SF1">
    <property type="entry name" value="ATP-BINDING CASSETTE SUB-FAMILY B MEMBER 10, MITOCHONDRIAL"/>
    <property type="match status" value="1"/>
</dbReference>
<evidence type="ECO:0000256" key="6">
    <source>
        <dbReference type="SAM" id="Phobius"/>
    </source>
</evidence>
<evidence type="ECO:0000256" key="2">
    <source>
        <dbReference type="ARBA" id="ARBA00005417"/>
    </source>
</evidence>
<evidence type="ECO:0000256" key="3">
    <source>
        <dbReference type="ARBA" id="ARBA00022692"/>
    </source>
</evidence>
<organism evidence="8 9">
    <name type="scientific">Mycoplasmopsis gallopavonis</name>
    <dbReference type="NCBI Taxonomy" id="76629"/>
    <lineage>
        <taxon>Bacteria</taxon>
        <taxon>Bacillati</taxon>
        <taxon>Mycoplasmatota</taxon>
        <taxon>Mycoplasmoidales</taxon>
        <taxon>Metamycoplasmataceae</taxon>
        <taxon>Mycoplasmopsis</taxon>
    </lineage>
</organism>
<dbReference type="GO" id="GO:0016787">
    <property type="term" value="F:hydrolase activity"/>
    <property type="evidence" value="ECO:0007669"/>
    <property type="project" value="UniProtKB-KW"/>
</dbReference>
<feature type="domain" description="ABC transmembrane type-1" evidence="7">
    <location>
        <begin position="33"/>
        <end position="239"/>
    </location>
</feature>
<proteinExistence type="inferred from homology"/>
<evidence type="ECO:0000259" key="7">
    <source>
        <dbReference type="PROSITE" id="PS50929"/>
    </source>
</evidence>
<evidence type="ECO:0000313" key="9">
    <source>
        <dbReference type="Proteomes" id="UP000289862"/>
    </source>
</evidence>
<feature type="transmembrane region" description="Helical" evidence="6">
    <location>
        <begin position="244"/>
        <end position="261"/>
    </location>
</feature>
<evidence type="ECO:0000256" key="4">
    <source>
        <dbReference type="ARBA" id="ARBA00022989"/>
    </source>
</evidence>
<dbReference type="EMBL" id="LR215032">
    <property type="protein sequence ID" value="VEU73050.1"/>
    <property type="molecule type" value="Genomic_DNA"/>
</dbReference>
<dbReference type="PROSITE" id="PS50929">
    <property type="entry name" value="ABC_TM1F"/>
    <property type="match status" value="1"/>
</dbReference>
<dbReference type="GO" id="GO:0005886">
    <property type="term" value="C:plasma membrane"/>
    <property type="evidence" value="ECO:0007669"/>
    <property type="project" value="UniProtKB-SubCell"/>
</dbReference>
<dbReference type="Gene3D" id="1.20.1560.10">
    <property type="entry name" value="ABC transporter type 1, transmembrane domain"/>
    <property type="match status" value="1"/>
</dbReference>
<dbReference type="RefSeq" id="WP_165261014.1">
    <property type="nucleotide sequence ID" value="NZ_LR215032.1"/>
</dbReference>
<dbReference type="SUPFAM" id="SSF90123">
    <property type="entry name" value="ABC transporter transmembrane region"/>
    <property type="match status" value="1"/>
</dbReference>
<keyword evidence="5 6" id="KW-0472">Membrane</keyword>
<geneLocation type="plasmid" evidence="8 9">
    <name>2</name>
</geneLocation>
<gene>
    <name evidence="8" type="primary">mldB1_4</name>
    <name evidence="8" type="ORF">NCTC10186_00539</name>
</gene>